<keyword evidence="4" id="KW-1185">Reference proteome</keyword>
<organism evidence="3 4">
    <name type="scientific">Polyangium spumosum</name>
    <dbReference type="NCBI Taxonomy" id="889282"/>
    <lineage>
        <taxon>Bacteria</taxon>
        <taxon>Pseudomonadati</taxon>
        <taxon>Myxococcota</taxon>
        <taxon>Polyangia</taxon>
        <taxon>Polyangiales</taxon>
        <taxon>Polyangiaceae</taxon>
        <taxon>Polyangium</taxon>
    </lineage>
</organism>
<dbReference type="AlphaFoldDB" id="A0A6N7PKU7"/>
<reference evidence="3 4" key="1">
    <citation type="submission" date="2019-10" db="EMBL/GenBank/DDBJ databases">
        <title>A soil myxobacterium in the family Polyangiaceae.</title>
        <authorList>
            <person name="Li Y."/>
            <person name="Wang J."/>
        </authorList>
    </citation>
    <scope>NUCLEOTIDE SEQUENCE [LARGE SCALE GENOMIC DNA]</scope>
    <source>
        <strain evidence="3 4">DSM 14734</strain>
    </source>
</reference>
<comment type="caution">
    <text evidence="3">The sequence shown here is derived from an EMBL/GenBank/DDBJ whole genome shotgun (WGS) entry which is preliminary data.</text>
</comment>
<evidence type="ECO:0000256" key="2">
    <source>
        <dbReference type="SAM" id="Phobius"/>
    </source>
</evidence>
<dbReference type="OrthoDB" id="5455794at2"/>
<keyword evidence="2" id="KW-0472">Membrane</keyword>
<evidence type="ECO:0000313" key="4">
    <source>
        <dbReference type="Proteomes" id="UP000440224"/>
    </source>
</evidence>
<dbReference type="InterPro" id="IPR011990">
    <property type="entry name" value="TPR-like_helical_dom_sf"/>
</dbReference>
<feature type="compositionally biased region" description="Pro residues" evidence="1">
    <location>
        <begin position="200"/>
        <end position="217"/>
    </location>
</feature>
<gene>
    <name evidence="3" type="ORF">GF068_02265</name>
</gene>
<dbReference type="SUPFAM" id="SSF48452">
    <property type="entry name" value="TPR-like"/>
    <property type="match status" value="1"/>
</dbReference>
<accession>A0A6N7PKU7</accession>
<proteinExistence type="predicted"/>
<name>A0A6N7PKU7_9BACT</name>
<dbReference type="RefSeq" id="WP_153817635.1">
    <property type="nucleotide sequence ID" value="NZ_WJIE01000001.1"/>
</dbReference>
<dbReference type="EMBL" id="WJIE01000001">
    <property type="protein sequence ID" value="MRG90754.1"/>
    <property type="molecule type" value="Genomic_DNA"/>
</dbReference>
<feature type="region of interest" description="Disordered" evidence="1">
    <location>
        <begin position="196"/>
        <end position="233"/>
    </location>
</feature>
<feature type="transmembrane region" description="Helical" evidence="2">
    <location>
        <begin position="297"/>
        <end position="319"/>
    </location>
</feature>
<protein>
    <submittedName>
        <fullName evidence="3">Uncharacterized protein</fullName>
    </submittedName>
</protein>
<keyword evidence="2" id="KW-1133">Transmembrane helix</keyword>
<sequence length="347" mass="36289">MRERIIGFVSLLIPLLVAGPAAGQPRPSDKVREAKALYDTALEEFDGGRYESACPKLETVTRLVPEALGAKLTLASCYEGWGRLASAWAEYNRAADLAAATKQGERERKALRSAAALGPRLARLRVVLPASMVATPGFEVRIDGALVTPKEGTVSLPLDAGSHVLEFTAPGFEGERRTVMMKDGEETRVKGVHLSRAFTPSPPAEPPPVNPQKPSGPVPAAVNSEQNSGAEGRGAPAWAWAVGGVGIAALGVGIGFVVDWADAQGELEARCPGRTCELGEDSLASLTSMGDRWNRSLGVGVGLGALGFGCVVAASVALVSNKRQKDASMIMPIAGPKMGGVVWRGLF</sequence>
<evidence type="ECO:0000256" key="1">
    <source>
        <dbReference type="SAM" id="MobiDB-lite"/>
    </source>
</evidence>
<keyword evidence="2" id="KW-0812">Transmembrane</keyword>
<evidence type="ECO:0000313" key="3">
    <source>
        <dbReference type="EMBL" id="MRG90754.1"/>
    </source>
</evidence>
<dbReference type="Gene3D" id="1.25.40.10">
    <property type="entry name" value="Tetratricopeptide repeat domain"/>
    <property type="match status" value="1"/>
</dbReference>
<dbReference type="Proteomes" id="UP000440224">
    <property type="component" value="Unassembled WGS sequence"/>
</dbReference>